<protein>
    <submittedName>
        <fullName evidence="2">Uncharacterized protein</fullName>
    </submittedName>
</protein>
<name>A0ABV8SAG9_9BACL</name>
<organism evidence="2 3">
    <name type="scientific">Cohnella boryungensis</name>
    <dbReference type="NCBI Taxonomy" id="768479"/>
    <lineage>
        <taxon>Bacteria</taxon>
        <taxon>Bacillati</taxon>
        <taxon>Bacillota</taxon>
        <taxon>Bacilli</taxon>
        <taxon>Bacillales</taxon>
        <taxon>Paenibacillaceae</taxon>
        <taxon>Cohnella</taxon>
    </lineage>
</organism>
<gene>
    <name evidence="2" type="ORF">ACFO1S_10575</name>
</gene>
<comment type="caution">
    <text evidence="2">The sequence shown here is derived from an EMBL/GenBank/DDBJ whole genome shotgun (WGS) entry which is preliminary data.</text>
</comment>
<proteinExistence type="predicted"/>
<evidence type="ECO:0000256" key="1">
    <source>
        <dbReference type="SAM" id="MobiDB-lite"/>
    </source>
</evidence>
<evidence type="ECO:0000313" key="2">
    <source>
        <dbReference type="EMBL" id="MFC4303888.1"/>
    </source>
</evidence>
<dbReference type="EMBL" id="JBHSED010000015">
    <property type="protein sequence ID" value="MFC4303888.1"/>
    <property type="molecule type" value="Genomic_DNA"/>
</dbReference>
<evidence type="ECO:0000313" key="3">
    <source>
        <dbReference type="Proteomes" id="UP001595755"/>
    </source>
</evidence>
<reference evidence="3" key="1">
    <citation type="journal article" date="2019" name="Int. J. Syst. Evol. Microbiol.">
        <title>The Global Catalogue of Microorganisms (GCM) 10K type strain sequencing project: providing services to taxonomists for standard genome sequencing and annotation.</title>
        <authorList>
            <consortium name="The Broad Institute Genomics Platform"/>
            <consortium name="The Broad Institute Genome Sequencing Center for Infectious Disease"/>
            <person name="Wu L."/>
            <person name="Ma J."/>
        </authorList>
    </citation>
    <scope>NUCLEOTIDE SEQUENCE [LARGE SCALE GENOMIC DNA]</scope>
    <source>
        <strain evidence="3">CGMCC 4.1641</strain>
    </source>
</reference>
<keyword evidence="3" id="KW-1185">Reference proteome</keyword>
<dbReference type="Proteomes" id="UP001595755">
    <property type="component" value="Unassembled WGS sequence"/>
</dbReference>
<accession>A0ABV8SAG9</accession>
<sequence>MNTGGDLLDSRMAPPSLETPSFQAEPDSGWPAENRELAGELVLPPDARLVSQLPIESNEAAGFIAVCQSDIHIDELRLFYRHVYSNKGFALVEYRQASTVNLVGGTFAHSILVSIAPTEDGGGGSTVVITYGIRRDPILPEGMAQKINLSS</sequence>
<feature type="region of interest" description="Disordered" evidence="1">
    <location>
        <begin position="1"/>
        <end position="29"/>
    </location>
</feature>